<protein>
    <submittedName>
        <fullName evidence="4">Ribose ABC superfamily ATP binding cassette transporter, ABC protein</fullName>
    </submittedName>
</protein>
<evidence type="ECO:0000256" key="1">
    <source>
        <dbReference type="ARBA" id="ARBA00022741"/>
    </source>
</evidence>
<dbReference type="Gene3D" id="3.40.50.300">
    <property type="entry name" value="P-loop containing nucleotide triphosphate hydrolases"/>
    <property type="match status" value="2"/>
</dbReference>
<gene>
    <name evidence="4" type="primary">txxe 1231-rbsA</name>
    <name evidence="4" type="ORF">TXXE_05595</name>
</gene>
<dbReference type="EMBL" id="CAJRAY010000024">
    <property type="protein sequence ID" value="CAG5081902.1"/>
    <property type="molecule type" value="Genomic_DNA"/>
</dbReference>
<feature type="domain" description="ABC transporter" evidence="3">
    <location>
        <begin position="254"/>
        <end position="498"/>
    </location>
</feature>
<dbReference type="PANTHER" id="PTHR43790:SF4">
    <property type="entry name" value="GUANOSINE IMPORT ATP-BINDING PROTEIN NUPO"/>
    <property type="match status" value="1"/>
</dbReference>
<evidence type="ECO:0000313" key="4">
    <source>
        <dbReference type="EMBL" id="CAG5081902.1"/>
    </source>
</evidence>
<dbReference type="Proteomes" id="UP000681526">
    <property type="component" value="Unassembled WGS sequence"/>
</dbReference>
<sequence>MLLQMEKITKIYGDVTANAGVDFTLEAGEVHALVGENGAGKTTLMRILYGEETPTSGTIRLRGQEQSFRSPEDAIRAGIGMVHQHFMLFPSFTVAENIVIGREPASGMLFDRKKAAEEVARLSAEYGMPVDPHRRVADCPVGIQQRVEILKVLYQGADIIILDEPSAVLTPLEVKELLAAIRELARKGKSFILITHKLQEVMDAADRITVLRDGRVTATVRAADTNVEELSRLMVGRELVPFDKRPAKPGEPVLEVEGLTIRAGRGKTKPLVDNVSFSVRAGEIVGVAGISGNGQSELIQAIAGLRRIDAGAVKLCGRDISGADVREIRRQGLAHIPEDRYQWGCAKEECIADNAAMGHTARAGRSGILLRGRIRKLAESWIAGFKIKAGSPDVKAGQLSGGNLQKLIAARELAHGSPLVIAAEPTRGVDIGAMEIIHGELMKRRDEGSGILLVSSELTEILKLSDRIIVLFEGRIAGELAAEEATEEGISMLMAGVTADAAHAAHHT</sequence>
<dbReference type="SUPFAM" id="SSF52540">
    <property type="entry name" value="P-loop containing nucleoside triphosphate hydrolases"/>
    <property type="match status" value="2"/>
</dbReference>
<keyword evidence="1" id="KW-0547">Nucleotide-binding</keyword>
<accession>A0ABM8V1X7</accession>
<keyword evidence="2" id="KW-0067">ATP-binding</keyword>
<feature type="domain" description="ABC transporter" evidence="3">
    <location>
        <begin position="3"/>
        <end position="238"/>
    </location>
</feature>
<organism evidence="4 5">
    <name type="scientific">Thermobacillus xylanilyticus</name>
    <dbReference type="NCBI Taxonomy" id="76633"/>
    <lineage>
        <taxon>Bacteria</taxon>
        <taxon>Bacillati</taxon>
        <taxon>Bacillota</taxon>
        <taxon>Bacilli</taxon>
        <taxon>Bacillales</taxon>
        <taxon>Paenibacillaceae</taxon>
        <taxon>Thermobacillus</taxon>
    </lineage>
</organism>
<dbReference type="InterPro" id="IPR003593">
    <property type="entry name" value="AAA+_ATPase"/>
</dbReference>
<dbReference type="InterPro" id="IPR050107">
    <property type="entry name" value="ABC_carbohydrate_import_ATPase"/>
</dbReference>
<dbReference type="InterPro" id="IPR027417">
    <property type="entry name" value="P-loop_NTPase"/>
</dbReference>
<dbReference type="RefSeq" id="WP_213483793.1">
    <property type="nucleotide sequence ID" value="NZ_CAJRAY010000024.1"/>
</dbReference>
<proteinExistence type="predicted"/>
<dbReference type="CDD" id="cd03216">
    <property type="entry name" value="ABC_Carb_Monos_I"/>
    <property type="match status" value="1"/>
</dbReference>
<evidence type="ECO:0000259" key="3">
    <source>
        <dbReference type="PROSITE" id="PS50893"/>
    </source>
</evidence>
<evidence type="ECO:0000256" key="2">
    <source>
        <dbReference type="ARBA" id="ARBA00022840"/>
    </source>
</evidence>
<dbReference type="PROSITE" id="PS50893">
    <property type="entry name" value="ABC_TRANSPORTER_2"/>
    <property type="match status" value="2"/>
</dbReference>
<dbReference type="CDD" id="cd03215">
    <property type="entry name" value="ABC_Carb_Monos_II"/>
    <property type="match status" value="1"/>
</dbReference>
<keyword evidence="5" id="KW-1185">Reference proteome</keyword>
<dbReference type="PANTHER" id="PTHR43790">
    <property type="entry name" value="CARBOHYDRATE TRANSPORT ATP-BINDING PROTEIN MG119-RELATED"/>
    <property type="match status" value="1"/>
</dbReference>
<comment type="caution">
    <text evidence="4">The sequence shown here is derived from an EMBL/GenBank/DDBJ whole genome shotgun (WGS) entry which is preliminary data.</text>
</comment>
<dbReference type="SMART" id="SM00382">
    <property type="entry name" value="AAA"/>
    <property type="match status" value="2"/>
</dbReference>
<dbReference type="Pfam" id="PF00005">
    <property type="entry name" value="ABC_tran"/>
    <property type="match status" value="2"/>
</dbReference>
<reference evidence="4 5" key="1">
    <citation type="submission" date="2021-04" db="EMBL/GenBank/DDBJ databases">
        <authorList>
            <person name="Rakotoarivonina H."/>
        </authorList>
    </citation>
    <scope>NUCLEOTIDE SEQUENCE [LARGE SCALE GENOMIC DNA]</scope>
    <source>
        <strain evidence="4 5">XE</strain>
    </source>
</reference>
<evidence type="ECO:0000313" key="5">
    <source>
        <dbReference type="Proteomes" id="UP000681526"/>
    </source>
</evidence>
<name>A0ABM8V1X7_THEXY</name>
<dbReference type="InterPro" id="IPR003439">
    <property type="entry name" value="ABC_transporter-like_ATP-bd"/>
</dbReference>